<dbReference type="PANTHER" id="PTHR44366:SF1">
    <property type="entry name" value="UDP-N-ACETYLGLUCOSAMINE--PEPTIDE N-ACETYLGLUCOSAMINYLTRANSFERASE 110 KDA SUBUNIT"/>
    <property type="match status" value="1"/>
</dbReference>
<dbReference type="InterPro" id="IPR029489">
    <property type="entry name" value="OGT/SEC/SPY_C"/>
</dbReference>
<evidence type="ECO:0000313" key="7">
    <source>
        <dbReference type="Proteomes" id="UP000192903"/>
    </source>
</evidence>
<evidence type="ECO:0000313" key="6">
    <source>
        <dbReference type="EMBL" id="SMF43506.1"/>
    </source>
</evidence>
<gene>
    <name evidence="6" type="ORF">SAMN02982989_2120</name>
</gene>
<keyword evidence="4" id="KW-0802">TPR repeat</keyword>
<proteinExistence type="predicted"/>
<evidence type="ECO:0000256" key="2">
    <source>
        <dbReference type="ARBA" id="ARBA00022679"/>
    </source>
</evidence>
<keyword evidence="3" id="KW-0677">Repeat</keyword>
<comment type="pathway">
    <text evidence="1">Protein modification; protein glycosylation.</text>
</comment>
<dbReference type="Gene3D" id="3.40.50.11380">
    <property type="match status" value="1"/>
</dbReference>
<sequence>MVNRRFTTARLFHDGFKQASSAIMGPEAGPELPAQQSLEWEDLKSLKVQRDYAAAQKSFDKREYHDVLAILNRLLDIDKDPRHYALLGATLVKLRMKEEAAQAFQVAGSTESRHQLKYLREAMRIHFSNGDDISTLRIGARILNEALADPDMAALMTGALMRQDMEGIGAFRKTLGESAVEAHRHLAVRSIKLAERSEEEHKLIEDVFERFPDDKFVRNFYLSIARDTNNYEIVDKYQPIVDAEIARGDLEAIRSEVSLYNMRWCGDEKVNAIAGADTGQKKPAGVTAKRHAMPHKWGDKLRIGYLSADLWTDHAVMKALRGVLEAHDRTRFDITLFCNTDPENLRTRNSANREEWGKIVSVRGKTDEEAVDAIKAANIDILVDLQGHTADNRVFLLNHMTAPIHVTWLGYPGTVVNVDIDYLICDRTVVPESSIPNYYEKLCWMPETFFPNSVAHRPLPGSVERQVCGMPDGAFIFSCFHSQWKYTRTTVDLWARILKEAPDAYLYLICRERFGARANLRKAFADAGISSDRILFGDRLVDYTSYLTRISLTDLGLDTYPYNGHTTTSEKLWSGLPMLTYKGTNFASRVSESLLNALGLPEMVADDPDDYVRRAVHFYNNREELAQIRKRLHANRFTHPLFDADRFCRHLEKAYEMMADRAKAGQKPDHFEVPALPARSEPFISRAA</sequence>
<feature type="domain" description="O-GlcNAc transferase C-terminal" evidence="5">
    <location>
        <begin position="296"/>
        <end position="450"/>
    </location>
</feature>
<reference evidence="7" key="1">
    <citation type="submission" date="2017-04" db="EMBL/GenBank/DDBJ databases">
        <authorList>
            <person name="Varghese N."/>
            <person name="Submissions S."/>
        </authorList>
    </citation>
    <scope>NUCLEOTIDE SEQUENCE [LARGE SCALE GENOMIC DNA]</scope>
    <source>
        <strain evidence="7">B4P</strain>
    </source>
</reference>
<dbReference type="PANTHER" id="PTHR44366">
    <property type="entry name" value="UDP-N-ACETYLGLUCOSAMINE--PEPTIDE N-ACETYLGLUCOSAMINYLTRANSFERASE 110 KDA SUBUNIT"/>
    <property type="match status" value="1"/>
</dbReference>
<dbReference type="GO" id="GO:0006493">
    <property type="term" value="P:protein O-linked glycosylation"/>
    <property type="evidence" value="ECO:0007669"/>
    <property type="project" value="InterPro"/>
</dbReference>
<feature type="domain" description="O-GlcNAc transferase C-terminal" evidence="5">
    <location>
        <begin position="465"/>
        <end position="651"/>
    </location>
</feature>
<evidence type="ECO:0000256" key="1">
    <source>
        <dbReference type="ARBA" id="ARBA00004922"/>
    </source>
</evidence>
<keyword evidence="7" id="KW-1185">Reference proteome</keyword>
<dbReference type="InterPro" id="IPR037919">
    <property type="entry name" value="OGT"/>
</dbReference>
<dbReference type="Proteomes" id="UP000192903">
    <property type="component" value="Unassembled WGS sequence"/>
</dbReference>
<dbReference type="AlphaFoldDB" id="A0A1X7F132"/>
<name>A0A1X7F132_9HYPH</name>
<organism evidence="6 7">
    <name type="scientific">Xaviernesmea oryzae</name>
    <dbReference type="NCBI Taxonomy" id="464029"/>
    <lineage>
        <taxon>Bacteria</taxon>
        <taxon>Pseudomonadati</taxon>
        <taxon>Pseudomonadota</taxon>
        <taxon>Alphaproteobacteria</taxon>
        <taxon>Hyphomicrobiales</taxon>
        <taxon>Rhizobiaceae</taxon>
        <taxon>Rhizobium/Agrobacterium group</taxon>
        <taxon>Xaviernesmea</taxon>
    </lineage>
</organism>
<evidence type="ECO:0000256" key="3">
    <source>
        <dbReference type="ARBA" id="ARBA00022737"/>
    </source>
</evidence>
<dbReference type="STRING" id="464029.SAMN02982989_2120"/>
<dbReference type="Gene3D" id="3.40.50.2000">
    <property type="entry name" value="Glycogen Phosphorylase B"/>
    <property type="match status" value="1"/>
</dbReference>
<dbReference type="EMBL" id="FXAF01000006">
    <property type="protein sequence ID" value="SMF43506.1"/>
    <property type="molecule type" value="Genomic_DNA"/>
</dbReference>
<keyword evidence="2 6" id="KW-0808">Transferase</keyword>
<protein>
    <submittedName>
        <fullName evidence="6">Predicted O-linked N-acetylglucosamine transferase, SPINDLY family</fullName>
    </submittedName>
</protein>
<dbReference type="GO" id="GO:0097363">
    <property type="term" value="F:protein O-acetylglucosaminyltransferase activity"/>
    <property type="evidence" value="ECO:0007669"/>
    <property type="project" value="TreeGrafter"/>
</dbReference>
<evidence type="ECO:0000259" key="5">
    <source>
        <dbReference type="Pfam" id="PF13844"/>
    </source>
</evidence>
<accession>A0A1X7F132</accession>
<dbReference type="SUPFAM" id="SSF53756">
    <property type="entry name" value="UDP-Glycosyltransferase/glycogen phosphorylase"/>
    <property type="match status" value="1"/>
</dbReference>
<dbReference type="Pfam" id="PF13844">
    <property type="entry name" value="Glyco_transf_41"/>
    <property type="match status" value="2"/>
</dbReference>
<evidence type="ECO:0000256" key="4">
    <source>
        <dbReference type="ARBA" id="ARBA00022803"/>
    </source>
</evidence>